<gene>
    <name evidence="3" type="ORF">CLV92_115100</name>
</gene>
<feature type="transmembrane region" description="Helical" evidence="2">
    <location>
        <begin position="323"/>
        <end position="341"/>
    </location>
</feature>
<keyword evidence="2" id="KW-1133">Transmembrane helix</keyword>
<proteinExistence type="predicted"/>
<reference evidence="3 4" key="1">
    <citation type="submission" date="2018-02" db="EMBL/GenBank/DDBJ databases">
        <title>Genomic Encyclopedia of Archaeal and Bacterial Type Strains, Phase II (KMG-II): from individual species to whole genera.</title>
        <authorList>
            <person name="Goeker M."/>
        </authorList>
    </citation>
    <scope>NUCLEOTIDE SEQUENCE [LARGE SCALE GENOMIC DNA]</scope>
    <source>
        <strain evidence="3 4">DSM 22857</strain>
    </source>
</reference>
<dbReference type="Proteomes" id="UP000239485">
    <property type="component" value="Unassembled WGS sequence"/>
</dbReference>
<keyword evidence="2" id="KW-0812">Transmembrane</keyword>
<keyword evidence="2" id="KW-0472">Membrane</keyword>
<dbReference type="EMBL" id="PTJD01000015">
    <property type="protein sequence ID" value="PPK92354.1"/>
    <property type="molecule type" value="Genomic_DNA"/>
</dbReference>
<dbReference type="AlphaFoldDB" id="A0A2S6IDQ6"/>
<accession>A0A2S6IDQ6</accession>
<evidence type="ECO:0000313" key="4">
    <source>
        <dbReference type="Proteomes" id="UP000239485"/>
    </source>
</evidence>
<feature type="transmembrane region" description="Helical" evidence="2">
    <location>
        <begin position="150"/>
        <end position="172"/>
    </location>
</feature>
<feature type="transmembrane region" description="Helical" evidence="2">
    <location>
        <begin position="377"/>
        <end position="396"/>
    </location>
</feature>
<feature type="transmembrane region" description="Helical" evidence="2">
    <location>
        <begin position="108"/>
        <end position="130"/>
    </location>
</feature>
<feature type="transmembrane region" description="Helical" evidence="2">
    <location>
        <begin position="83"/>
        <end position="102"/>
    </location>
</feature>
<feature type="transmembrane region" description="Helical" evidence="2">
    <location>
        <begin position="224"/>
        <end position="243"/>
    </location>
</feature>
<keyword evidence="4" id="KW-1185">Reference proteome</keyword>
<organism evidence="3 4">
    <name type="scientific">Kineococcus xinjiangensis</name>
    <dbReference type="NCBI Taxonomy" id="512762"/>
    <lineage>
        <taxon>Bacteria</taxon>
        <taxon>Bacillati</taxon>
        <taxon>Actinomycetota</taxon>
        <taxon>Actinomycetes</taxon>
        <taxon>Kineosporiales</taxon>
        <taxon>Kineosporiaceae</taxon>
        <taxon>Kineococcus</taxon>
    </lineage>
</organism>
<evidence type="ECO:0000256" key="1">
    <source>
        <dbReference type="SAM" id="MobiDB-lite"/>
    </source>
</evidence>
<name>A0A2S6IDQ6_9ACTN</name>
<dbReference type="RefSeq" id="WP_104434969.1">
    <property type="nucleotide sequence ID" value="NZ_PTJD01000015.1"/>
</dbReference>
<protein>
    <submittedName>
        <fullName evidence="3">Peptidoglycan/LPS O-acetylase OafA/YrhL</fullName>
    </submittedName>
</protein>
<feature type="transmembrane region" description="Helical" evidence="2">
    <location>
        <begin position="250"/>
        <end position="269"/>
    </location>
</feature>
<dbReference type="OrthoDB" id="5242306at2"/>
<evidence type="ECO:0000313" key="3">
    <source>
        <dbReference type="EMBL" id="PPK92354.1"/>
    </source>
</evidence>
<comment type="caution">
    <text evidence="3">The sequence shown here is derived from an EMBL/GenBank/DDBJ whole genome shotgun (WGS) entry which is preliminary data.</text>
</comment>
<sequence>MRIERHDLTSTGAGTHRGAGSPTPSRRVPAPRAATVLPAPRGGMPRPGHSAPAHRAARQGAQPHRRPPHLAEAFDPRDNAIGVLRLALVAVVAVAHGVQIAAGRAPVIGSAGVGELAVDALFVLSGFLAARSYLRLGSLRRFAWHRFLRIVPGFWACLLLTALVVAPLVALLSGRPLLPLLTGPDSAASYLGANALLSIQQPGIAGLPAAGHEPGVLTGPLTTLAAGALCCALLAALGALGLLRRRIRLVAGLTGGLWVLTALAAAGFPLLASGAALRLPLVFLLGALAWLLARHIPVSGVLAAACVAALSAGTHLLPDYRALAAPALAYLLLWLAVRLPLRSSPSWDASYGLYLYHWPVQQVLVLLGATSLTLPGFLAFSLGVALLLAGASWALVERPALAGRGAAWVEFHLPGTARPQPQPHIRRQEPAAAPARRARPPRRTGESARTRLARARSGEYVGRHAAPQPPDA</sequence>
<feature type="region of interest" description="Disordered" evidence="1">
    <location>
        <begin position="415"/>
        <end position="472"/>
    </location>
</feature>
<feature type="region of interest" description="Disordered" evidence="1">
    <location>
        <begin position="1"/>
        <end position="71"/>
    </location>
</feature>
<evidence type="ECO:0000256" key="2">
    <source>
        <dbReference type="SAM" id="Phobius"/>
    </source>
</evidence>